<dbReference type="PANTHER" id="PTHR22590:SF2">
    <property type="entry name" value="IQ DOMAIN-CONTAINING PROTEIN N"/>
    <property type="match status" value="1"/>
</dbReference>
<dbReference type="PANTHER" id="PTHR22590">
    <property type="entry name" value="MYOSIN MOTOR DOMAIN-CONTAINING PROTEIN"/>
    <property type="match status" value="1"/>
</dbReference>
<dbReference type="InterPro" id="IPR027417">
    <property type="entry name" value="P-loop_NTPase"/>
</dbReference>
<dbReference type="AlphaFoldDB" id="A0A8K0CLB3"/>
<evidence type="ECO:0000256" key="1">
    <source>
        <dbReference type="ARBA" id="ARBA00022737"/>
    </source>
</evidence>
<dbReference type="Pfam" id="PF00612">
    <property type="entry name" value="IQ"/>
    <property type="match status" value="3"/>
</dbReference>
<dbReference type="PROSITE" id="PS50096">
    <property type="entry name" value="IQ"/>
    <property type="match status" value="3"/>
</dbReference>
<name>A0A8K0CLB3_IGNLU</name>
<dbReference type="InterPro" id="IPR000048">
    <property type="entry name" value="IQ_motif_EF-hand-BS"/>
</dbReference>
<dbReference type="Proteomes" id="UP000801492">
    <property type="component" value="Unassembled WGS sequence"/>
</dbReference>
<dbReference type="Gene3D" id="1.20.5.190">
    <property type="match status" value="1"/>
</dbReference>
<dbReference type="SMART" id="SM00015">
    <property type="entry name" value="IQ"/>
    <property type="match status" value="3"/>
</dbReference>
<reference evidence="3" key="1">
    <citation type="submission" date="2019-08" db="EMBL/GenBank/DDBJ databases">
        <title>The genome of the North American firefly Photinus pyralis.</title>
        <authorList>
            <consortium name="Photinus pyralis genome working group"/>
            <person name="Fallon T.R."/>
            <person name="Sander Lower S.E."/>
            <person name="Weng J.-K."/>
        </authorList>
    </citation>
    <scope>NUCLEOTIDE SEQUENCE</scope>
    <source>
        <strain evidence="3">TRF0915ILg1</strain>
        <tissue evidence="3">Whole body</tissue>
    </source>
</reference>
<organism evidence="3 4">
    <name type="scientific">Ignelater luminosus</name>
    <name type="common">Cucubano</name>
    <name type="synonym">Pyrophorus luminosus</name>
    <dbReference type="NCBI Taxonomy" id="2038154"/>
    <lineage>
        <taxon>Eukaryota</taxon>
        <taxon>Metazoa</taxon>
        <taxon>Ecdysozoa</taxon>
        <taxon>Arthropoda</taxon>
        <taxon>Hexapoda</taxon>
        <taxon>Insecta</taxon>
        <taxon>Pterygota</taxon>
        <taxon>Neoptera</taxon>
        <taxon>Endopterygota</taxon>
        <taxon>Coleoptera</taxon>
        <taxon>Polyphaga</taxon>
        <taxon>Elateriformia</taxon>
        <taxon>Elateroidea</taxon>
        <taxon>Elateridae</taxon>
        <taxon>Agrypninae</taxon>
        <taxon>Pyrophorini</taxon>
        <taxon>Ignelater</taxon>
    </lineage>
</organism>
<dbReference type="InterPro" id="IPR052318">
    <property type="entry name" value="CellDiv_DevSignal_Domain"/>
</dbReference>
<dbReference type="SUPFAM" id="SSF52540">
    <property type="entry name" value="P-loop containing nucleoside triphosphate hydrolases"/>
    <property type="match status" value="1"/>
</dbReference>
<dbReference type="OrthoDB" id="190375at2759"/>
<evidence type="ECO:0008006" key="5">
    <source>
        <dbReference type="Google" id="ProtNLM"/>
    </source>
</evidence>
<dbReference type="FunFam" id="1.20.5.190:FF:000084">
    <property type="entry name" value="Abnormal spindle microtubule assembly"/>
    <property type="match status" value="1"/>
</dbReference>
<evidence type="ECO:0000313" key="4">
    <source>
        <dbReference type="Proteomes" id="UP000801492"/>
    </source>
</evidence>
<protein>
    <recommendedName>
        <fullName evidence="5">Spermatogenesis-associated protein 17</fullName>
    </recommendedName>
</protein>
<accession>A0A8K0CLB3</accession>
<feature type="coiled-coil region" evidence="2">
    <location>
        <begin position="114"/>
        <end position="155"/>
    </location>
</feature>
<dbReference type="CDD" id="cd23767">
    <property type="entry name" value="IQCD"/>
    <property type="match status" value="2"/>
</dbReference>
<dbReference type="EMBL" id="VTPC01089141">
    <property type="protein sequence ID" value="KAF2885940.1"/>
    <property type="molecule type" value="Genomic_DNA"/>
</dbReference>
<proteinExistence type="predicted"/>
<comment type="caution">
    <text evidence="3">The sequence shown here is derived from an EMBL/GenBank/DDBJ whole genome shotgun (WGS) entry which is preliminary data.</text>
</comment>
<keyword evidence="2" id="KW-0175">Coiled coil</keyword>
<evidence type="ECO:0000313" key="3">
    <source>
        <dbReference type="EMBL" id="KAF2885940.1"/>
    </source>
</evidence>
<keyword evidence="4" id="KW-1185">Reference proteome</keyword>
<keyword evidence="1" id="KW-0677">Repeat</keyword>
<sequence>MASVQHYACQAELFPLHVIQKHATLEHIEKDRHFAALKIQRLFRGYVVRKEIAKWHRAATTIQRHIRGFLLRWHLPDMLQQYIDWSRLQYYNEMATKIQALWRGYIVRKNRVPVKDILETRQAIEEANNKIQRQMKEAFENMEKIKSRQMEKEAREWVLYILFKLHHLIRTQVQEGIYSLHGRKELSIIEELLQVLPLSEYMEELKKIYYSEIKREKSPRAYIFKTRYLQKIEDNYRNRDRSQELKKSSIPLTTIKTPTKPFVLDKRLPKKPYERLALYTEKYTETGYDLSRTVDRTKHISDKDFDLHVLKKVKFEQKPPPYYIDHWSQMCEIHNIPDT</sequence>
<gene>
    <name evidence="3" type="ORF">ILUMI_20235</name>
</gene>
<evidence type="ECO:0000256" key="2">
    <source>
        <dbReference type="SAM" id="Coils"/>
    </source>
</evidence>